<proteinExistence type="predicted"/>
<protein>
    <submittedName>
        <fullName evidence="1">Uncharacterized protein</fullName>
    </submittedName>
</protein>
<dbReference type="Proteomes" id="UP001165367">
    <property type="component" value="Unassembled WGS sequence"/>
</dbReference>
<evidence type="ECO:0000313" key="2">
    <source>
        <dbReference type="Proteomes" id="UP001165367"/>
    </source>
</evidence>
<dbReference type="RefSeq" id="WP_237868669.1">
    <property type="nucleotide sequence ID" value="NZ_JAKLTR010000002.1"/>
</dbReference>
<reference evidence="1" key="1">
    <citation type="submission" date="2022-01" db="EMBL/GenBank/DDBJ databases">
        <authorList>
            <person name="Jo J.-H."/>
            <person name="Im W.-T."/>
        </authorList>
    </citation>
    <scope>NUCLEOTIDE SEQUENCE</scope>
    <source>
        <strain evidence="1">NA20</strain>
    </source>
</reference>
<dbReference type="EMBL" id="JAKLTR010000002">
    <property type="protein sequence ID" value="MCG2613441.1"/>
    <property type="molecule type" value="Genomic_DNA"/>
</dbReference>
<organism evidence="1 2">
    <name type="scientific">Terrimonas ginsenosidimutans</name>
    <dbReference type="NCBI Taxonomy" id="2908004"/>
    <lineage>
        <taxon>Bacteria</taxon>
        <taxon>Pseudomonadati</taxon>
        <taxon>Bacteroidota</taxon>
        <taxon>Chitinophagia</taxon>
        <taxon>Chitinophagales</taxon>
        <taxon>Chitinophagaceae</taxon>
        <taxon>Terrimonas</taxon>
    </lineage>
</organism>
<comment type="caution">
    <text evidence="1">The sequence shown here is derived from an EMBL/GenBank/DDBJ whole genome shotgun (WGS) entry which is preliminary data.</text>
</comment>
<keyword evidence="2" id="KW-1185">Reference proteome</keyword>
<accession>A0ABS9KM94</accession>
<evidence type="ECO:0000313" key="1">
    <source>
        <dbReference type="EMBL" id="MCG2613441.1"/>
    </source>
</evidence>
<name>A0ABS9KM94_9BACT</name>
<sequence>MMEKDTTILKLIEQLRSLIDFNLMTIIDYWEGDLCAIGLTKGDRLVYISTIAHLDSSVPKYDFDLEISTGSRPDQFIVSKKGRGVLLVELVQEIKLFLAI</sequence>
<gene>
    <name evidence="1" type="ORF">LZZ85_04080</name>
</gene>